<keyword evidence="9" id="KW-1185">Reference proteome</keyword>
<accession>A0ABT8K993</accession>
<dbReference type="EC" id="5.4.4.2" evidence="3"/>
<dbReference type="NCBIfam" id="TIGR00543">
    <property type="entry name" value="isochor_syn"/>
    <property type="match status" value="1"/>
</dbReference>
<evidence type="ECO:0000313" key="8">
    <source>
        <dbReference type="EMBL" id="MDN4614033.1"/>
    </source>
</evidence>
<dbReference type="InterPro" id="IPR005801">
    <property type="entry name" value="ADC_synthase"/>
</dbReference>
<protein>
    <recommendedName>
        <fullName evidence="3">isochorismate synthase</fullName>
        <ecNumber evidence="3">5.4.4.2</ecNumber>
    </recommendedName>
    <alternativeName>
        <fullName evidence="5">Isochorismate mutase</fullName>
    </alternativeName>
</protein>
<evidence type="ECO:0000256" key="5">
    <source>
        <dbReference type="ARBA" id="ARBA00041564"/>
    </source>
</evidence>
<comment type="catalytic activity">
    <reaction evidence="1">
        <text>chorismate = isochorismate</text>
        <dbReference type="Rhea" id="RHEA:18985"/>
        <dbReference type="ChEBI" id="CHEBI:29748"/>
        <dbReference type="ChEBI" id="CHEBI:29780"/>
        <dbReference type="EC" id="5.4.4.2"/>
    </reaction>
</comment>
<sequence>MTAPATTRRATDVTALAVETTPLDDVRQLIPFLDSRHPLVWLRKGEGIAGIGEALRLEFTGPDRIREASRVWRETAALATVEDAVHTPGTGLVAFGTFAFADDSAATSTLIVPEIVLGRRAGRSWITRIRRIDDTGDPTADQTTSGAGAQAPGSSAASRRPTTNAPLPQPTAFGDEYRLSLLPGALGGEGYKAAVASAVERIREHGLSKVVLARDLGGHLPRESDVRRALVELALGYPECWTFAVDGLIGSSPETLVRVHHGTVTARVLAGTVSRGRDAASDTAAAASLTASAKDQGEHRFAVSSVLDALGPHSADLEADDEPFTLKLPNLWHLATDIAGTLSDGSSSLDLAEALHPTAAVAGTPRRDALALIHELEPFDRGRYAGPVGWVGGDGDGEWAIALRCAQLTDDGDLTAYAGAGIVADSDPERELAETTMKFRPVVEAFG</sequence>
<dbReference type="RefSeq" id="WP_301210475.1">
    <property type="nucleotide sequence ID" value="NZ_JAROCF010000001.1"/>
</dbReference>
<dbReference type="PANTHER" id="PTHR42839:SF2">
    <property type="entry name" value="ISOCHORISMATE SYNTHASE ENTC"/>
    <property type="match status" value="1"/>
</dbReference>
<comment type="caution">
    <text evidence="8">The sequence shown here is derived from an EMBL/GenBank/DDBJ whole genome shotgun (WGS) entry which is preliminary data.</text>
</comment>
<dbReference type="PANTHER" id="PTHR42839">
    <property type="entry name" value="ISOCHORISMATE SYNTHASE ENTC"/>
    <property type="match status" value="1"/>
</dbReference>
<feature type="domain" description="Chorismate-utilising enzyme C-terminal" evidence="7">
    <location>
        <begin position="189"/>
        <end position="438"/>
    </location>
</feature>
<reference evidence="8" key="1">
    <citation type="submission" date="2023-06" db="EMBL/GenBank/DDBJ databases">
        <title>MT1 and MT2 Draft Genomes of Novel Species.</title>
        <authorList>
            <person name="Venkateswaran K."/>
        </authorList>
    </citation>
    <scope>NUCLEOTIDE SEQUENCE</scope>
    <source>
        <strain evidence="8">F6_8S_P_1B</strain>
    </source>
</reference>
<dbReference type="EMBL" id="JAROCF010000001">
    <property type="protein sequence ID" value="MDN4614033.1"/>
    <property type="molecule type" value="Genomic_DNA"/>
</dbReference>
<evidence type="ECO:0000259" key="7">
    <source>
        <dbReference type="Pfam" id="PF00425"/>
    </source>
</evidence>
<name>A0ABT8K993_9MICO</name>
<dbReference type="InterPro" id="IPR015890">
    <property type="entry name" value="Chorismate_C"/>
</dbReference>
<gene>
    <name evidence="8" type="ORF">P5G50_06150</name>
</gene>
<dbReference type="Proteomes" id="UP001174208">
    <property type="component" value="Unassembled WGS sequence"/>
</dbReference>
<organism evidence="8 9">
    <name type="scientific">Leifsonia williamsii</name>
    <dbReference type="NCBI Taxonomy" id="3035919"/>
    <lineage>
        <taxon>Bacteria</taxon>
        <taxon>Bacillati</taxon>
        <taxon>Actinomycetota</taxon>
        <taxon>Actinomycetes</taxon>
        <taxon>Micrococcales</taxon>
        <taxon>Microbacteriaceae</taxon>
        <taxon>Leifsonia</taxon>
    </lineage>
</organism>
<evidence type="ECO:0000256" key="3">
    <source>
        <dbReference type="ARBA" id="ARBA00012824"/>
    </source>
</evidence>
<comment type="similarity">
    <text evidence="2">Belongs to the isochorismate synthase family.</text>
</comment>
<evidence type="ECO:0000256" key="2">
    <source>
        <dbReference type="ARBA" id="ARBA00005297"/>
    </source>
</evidence>
<feature type="region of interest" description="Disordered" evidence="6">
    <location>
        <begin position="130"/>
        <end position="172"/>
    </location>
</feature>
<proteinExistence type="inferred from homology"/>
<dbReference type="Pfam" id="PF00425">
    <property type="entry name" value="Chorismate_bind"/>
    <property type="match status" value="1"/>
</dbReference>
<evidence type="ECO:0000256" key="1">
    <source>
        <dbReference type="ARBA" id="ARBA00000799"/>
    </source>
</evidence>
<dbReference type="SUPFAM" id="SSF56322">
    <property type="entry name" value="ADC synthase"/>
    <property type="match status" value="1"/>
</dbReference>
<dbReference type="Gene3D" id="3.60.120.10">
    <property type="entry name" value="Anthranilate synthase"/>
    <property type="match status" value="1"/>
</dbReference>
<evidence type="ECO:0000313" key="9">
    <source>
        <dbReference type="Proteomes" id="UP001174208"/>
    </source>
</evidence>
<evidence type="ECO:0000256" key="4">
    <source>
        <dbReference type="ARBA" id="ARBA00023235"/>
    </source>
</evidence>
<evidence type="ECO:0000256" key="6">
    <source>
        <dbReference type="SAM" id="MobiDB-lite"/>
    </source>
</evidence>
<feature type="compositionally biased region" description="Low complexity" evidence="6">
    <location>
        <begin position="142"/>
        <end position="162"/>
    </location>
</feature>
<keyword evidence="4" id="KW-0413">Isomerase</keyword>
<dbReference type="InterPro" id="IPR004561">
    <property type="entry name" value="IsoChor_synthase"/>
</dbReference>